<protein>
    <submittedName>
        <fullName evidence="1">Uncharacterized protein</fullName>
    </submittedName>
</protein>
<dbReference type="AlphaFoldDB" id="A0A9E6PY76"/>
<gene>
    <name evidence="1" type="ORF">HU772_004980</name>
</gene>
<reference evidence="1 2" key="2">
    <citation type="journal article" date="2021" name="Microorganisms">
        <title>The Ever-Expanding Pseudomonas Genus: Description of 43 New Species and Partition of the Pseudomonas putida Group.</title>
        <authorList>
            <person name="Girard L."/>
            <person name="Lood C."/>
            <person name="Hofte M."/>
            <person name="Vandamme P."/>
            <person name="Rokni-Zadeh H."/>
            <person name="van Noort V."/>
            <person name="Lavigne R."/>
            <person name="De Mot R."/>
        </authorList>
    </citation>
    <scope>NUCLEOTIDE SEQUENCE [LARGE SCALE GENOMIC DNA]</scope>
    <source>
        <strain evidence="1 2">RW9S1A</strain>
    </source>
</reference>
<evidence type="ECO:0000313" key="1">
    <source>
        <dbReference type="EMBL" id="QXI39439.1"/>
    </source>
</evidence>
<sequence length="188" mass="21966">MYARIQNDEEVWVDTRRAPFVSSVTLEPVTPVHLDETHFALDRENVHRDANYSLDVWHLRFVNPNYRIAANRHLKHPGVDYFRIKTDGHVSTTPVGNPQYITKVYTLHAFDVGTQPHWVSLDRKYQQTLTAKPDTMTLLRARLTIHRKVVINEQFDSIWAVIDQHGNEHLIKFLPEENSSAIRFTTQL</sequence>
<dbReference type="RefSeq" id="WP_186659347.1">
    <property type="nucleotide sequence ID" value="NZ_CP077095.1"/>
</dbReference>
<keyword evidence="2" id="KW-1185">Reference proteome</keyword>
<dbReference type="EMBL" id="CP077095">
    <property type="protein sequence ID" value="QXI39439.1"/>
    <property type="molecule type" value="Genomic_DNA"/>
</dbReference>
<name>A0A9E6PY76_9PSED</name>
<accession>A0A9E6PY76</accession>
<evidence type="ECO:0000313" key="2">
    <source>
        <dbReference type="Proteomes" id="UP000633418"/>
    </source>
</evidence>
<reference evidence="1 2" key="1">
    <citation type="journal article" date="2020" name="Microorganisms">
        <title>Reliable Identification of Environmental Pseudomonas Isolates Using the rpoD Gene.</title>
        <authorList>
            <consortium name="The Broad Institute Genome Sequencing Platform"/>
            <person name="Girard L."/>
            <person name="Lood C."/>
            <person name="Rokni-Zadeh H."/>
            <person name="van Noort V."/>
            <person name="Lavigne R."/>
            <person name="De Mot R."/>
        </authorList>
    </citation>
    <scope>NUCLEOTIDE SEQUENCE [LARGE SCALE GENOMIC DNA]</scope>
    <source>
        <strain evidence="1 2">RW9S1A</strain>
    </source>
</reference>
<dbReference type="Proteomes" id="UP000633418">
    <property type="component" value="Chromosome"/>
</dbReference>
<dbReference type="KEGG" id="pxn:HU772_004980"/>
<proteinExistence type="predicted"/>
<organism evidence="1 2">
    <name type="scientific">Pseudomonas xantholysinigenes</name>
    <dbReference type="NCBI Taxonomy" id="2745490"/>
    <lineage>
        <taxon>Bacteria</taxon>
        <taxon>Pseudomonadati</taxon>
        <taxon>Pseudomonadota</taxon>
        <taxon>Gammaproteobacteria</taxon>
        <taxon>Pseudomonadales</taxon>
        <taxon>Pseudomonadaceae</taxon>
        <taxon>Pseudomonas</taxon>
    </lineage>
</organism>